<evidence type="ECO:0000313" key="2">
    <source>
        <dbReference type="EMBL" id="KAK2639732.1"/>
    </source>
</evidence>
<feature type="transmembrane region" description="Helical" evidence="1">
    <location>
        <begin position="26"/>
        <end position="51"/>
    </location>
</feature>
<evidence type="ECO:0000256" key="1">
    <source>
        <dbReference type="SAM" id="Phobius"/>
    </source>
</evidence>
<gene>
    <name evidence="2" type="ORF">Ddye_027527</name>
</gene>
<accession>A0AAD9TPQ4</accession>
<dbReference type="EMBL" id="JANJYI010000008">
    <property type="protein sequence ID" value="KAK2639732.1"/>
    <property type="molecule type" value="Genomic_DNA"/>
</dbReference>
<name>A0AAD9TPQ4_9ROSI</name>
<feature type="non-terminal residue" evidence="2">
    <location>
        <position position="1"/>
    </location>
</feature>
<reference evidence="2" key="1">
    <citation type="journal article" date="2023" name="Plant J.">
        <title>Genome sequences and population genomics provide insights into the demographic history, inbreeding, and mutation load of two 'living fossil' tree species of Dipteronia.</title>
        <authorList>
            <person name="Feng Y."/>
            <person name="Comes H.P."/>
            <person name="Chen J."/>
            <person name="Zhu S."/>
            <person name="Lu R."/>
            <person name="Zhang X."/>
            <person name="Li P."/>
            <person name="Qiu J."/>
            <person name="Olsen K.M."/>
            <person name="Qiu Y."/>
        </authorList>
    </citation>
    <scope>NUCLEOTIDE SEQUENCE</scope>
    <source>
        <strain evidence="2">KIB01</strain>
    </source>
</reference>
<keyword evidence="1" id="KW-1133">Transmembrane helix</keyword>
<keyword evidence="3" id="KW-1185">Reference proteome</keyword>
<comment type="caution">
    <text evidence="2">The sequence shown here is derived from an EMBL/GenBank/DDBJ whole genome shotgun (WGS) entry which is preliminary data.</text>
</comment>
<dbReference type="Proteomes" id="UP001280121">
    <property type="component" value="Unassembled WGS sequence"/>
</dbReference>
<keyword evidence="1" id="KW-0812">Transmembrane</keyword>
<organism evidence="2 3">
    <name type="scientific">Dipteronia dyeriana</name>
    <dbReference type="NCBI Taxonomy" id="168575"/>
    <lineage>
        <taxon>Eukaryota</taxon>
        <taxon>Viridiplantae</taxon>
        <taxon>Streptophyta</taxon>
        <taxon>Embryophyta</taxon>
        <taxon>Tracheophyta</taxon>
        <taxon>Spermatophyta</taxon>
        <taxon>Magnoliopsida</taxon>
        <taxon>eudicotyledons</taxon>
        <taxon>Gunneridae</taxon>
        <taxon>Pentapetalae</taxon>
        <taxon>rosids</taxon>
        <taxon>malvids</taxon>
        <taxon>Sapindales</taxon>
        <taxon>Sapindaceae</taxon>
        <taxon>Hippocastanoideae</taxon>
        <taxon>Acereae</taxon>
        <taxon>Dipteronia</taxon>
    </lineage>
</organism>
<keyword evidence="1" id="KW-0472">Membrane</keyword>
<dbReference type="AlphaFoldDB" id="A0AAD9TPQ4"/>
<sequence length="52" mass="5470">VSNHLSTVAPKIIILTKPWPIPPINVLLWCTSAFEAAAVVVGFGVVGQLMVA</sequence>
<protein>
    <submittedName>
        <fullName evidence="2">Uncharacterized protein</fullName>
    </submittedName>
</protein>
<evidence type="ECO:0000313" key="3">
    <source>
        <dbReference type="Proteomes" id="UP001280121"/>
    </source>
</evidence>
<proteinExistence type="predicted"/>